<dbReference type="EMBL" id="LAZR01066519">
    <property type="protein sequence ID" value="KKK53412.1"/>
    <property type="molecule type" value="Genomic_DNA"/>
</dbReference>
<comment type="caution">
    <text evidence="1">The sequence shown here is derived from an EMBL/GenBank/DDBJ whole genome shotgun (WGS) entry which is preliminary data.</text>
</comment>
<name>A0A0F8W9H6_9ZZZZ</name>
<evidence type="ECO:0000313" key="1">
    <source>
        <dbReference type="EMBL" id="KKK53412.1"/>
    </source>
</evidence>
<accession>A0A0F8W9H6</accession>
<organism evidence="1">
    <name type="scientific">marine sediment metagenome</name>
    <dbReference type="NCBI Taxonomy" id="412755"/>
    <lineage>
        <taxon>unclassified sequences</taxon>
        <taxon>metagenomes</taxon>
        <taxon>ecological metagenomes</taxon>
    </lineage>
</organism>
<dbReference type="AlphaFoldDB" id="A0A0F8W9H6"/>
<proteinExistence type="predicted"/>
<reference evidence="1" key="1">
    <citation type="journal article" date="2015" name="Nature">
        <title>Complex archaea that bridge the gap between prokaryotes and eukaryotes.</title>
        <authorList>
            <person name="Spang A."/>
            <person name="Saw J.H."/>
            <person name="Jorgensen S.L."/>
            <person name="Zaremba-Niedzwiedzka K."/>
            <person name="Martijn J."/>
            <person name="Lind A.E."/>
            <person name="van Eijk R."/>
            <person name="Schleper C."/>
            <person name="Guy L."/>
            <person name="Ettema T.J."/>
        </authorList>
    </citation>
    <scope>NUCLEOTIDE SEQUENCE</scope>
</reference>
<gene>
    <name evidence="1" type="ORF">LCGC14_3095040</name>
</gene>
<protein>
    <submittedName>
        <fullName evidence="1">Uncharacterized protein</fullName>
    </submittedName>
</protein>
<sequence>MRRAQVIFDTRTETLSVQSAWPPYPKKGDRWEKQGDRKLLKRRVTEVTPVGNVTYKDQDGVEKICAVKSFRKWCDDCRARALRIGGKKVVYEEA</sequence>